<evidence type="ECO:0000256" key="4">
    <source>
        <dbReference type="ARBA" id="ARBA00022679"/>
    </source>
</evidence>
<keyword evidence="4" id="KW-0808">Transferase</keyword>
<dbReference type="AlphaFoldDB" id="A0A0G1EL43"/>
<dbReference type="GO" id="GO:0046872">
    <property type="term" value="F:metal ion binding"/>
    <property type="evidence" value="ECO:0007669"/>
    <property type="project" value="UniProtKB-KW"/>
</dbReference>
<keyword evidence="2" id="KW-0158">Chromosome</keyword>
<dbReference type="Proteomes" id="UP000034543">
    <property type="component" value="Unassembled WGS sequence"/>
</dbReference>
<dbReference type="Gene3D" id="2.170.270.10">
    <property type="entry name" value="SET domain"/>
    <property type="match status" value="1"/>
</dbReference>
<evidence type="ECO:0000259" key="9">
    <source>
        <dbReference type="PROSITE" id="PS50868"/>
    </source>
</evidence>
<sequence>MFLLPKNWILVRDTKLTGKGVFVKHEITGGTVIGDYLGTVVHPDDIEDTDGDFYDLTWSEKASVVADPETLGVHLVNHSCTPNCAMFPFRGHIIYFALRRIFAGEELTISYALNPPEADELVLFDTCRCGTPVCRGTLYNSPAVNARYYQFEEKMGGNYFHRLPGSYGTQLTLLDEYPEFVRDYPVYDLFGSWKHRAALFGDRTLPSVSTLRMLIRESGRQLSFPKMNFAVCGILNGLVVTTTK</sequence>
<dbReference type="EMBL" id="LCFB01000032">
    <property type="protein sequence ID" value="KKS83756.1"/>
    <property type="molecule type" value="Genomic_DNA"/>
</dbReference>
<protein>
    <submittedName>
        <fullName evidence="10">SET domain-containing protein</fullName>
    </submittedName>
</protein>
<keyword evidence="3" id="KW-0489">Methyltransferase</keyword>
<evidence type="ECO:0000256" key="2">
    <source>
        <dbReference type="ARBA" id="ARBA00022454"/>
    </source>
</evidence>
<evidence type="ECO:0000256" key="1">
    <source>
        <dbReference type="ARBA" id="ARBA00004286"/>
    </source>
</evidence>
<evidence type="ECO:0000256" key="5">
    <source>
        <dbReference type="ARBA" id="ARBA00022691"/>
    </source>
</evidence>
<dbReference type="InterPro" id="IPR050973">
    <property type="entry name" value="H3K9_Histone-Lys_N-MTase"/>
</dbReference>
<feature type="domain" description="Post-SET" evidence="9">
    <location>
        <begin position="127"/>
        <end position="139"/>
    </location>
</feature>
<dbReference type="PANTHER" id="PTHR46223">
    <property type="entry name" value="HISTONE-LYSINE N-METHYLTRANSFERASE SUV39H"/>
    <property type="match status" value="1"/>
</dbReference>
<dbReference type="InterPro" id="IPR003616">
    <property type="entry name" value="Post-SET_dom"/>
</dbReference>
<organism evidence="10 11">
    <name type="scientific">Candidatus Gottesmanbacteria bacterium GW2011_GWA1_43_11</name>
    <dbReference type="NCBI Taxonomy" id="1618436"/>
    <lineage>
        <taxon>Bacteria</taxon>
        <taxon>Candidatus Gottesmaniibacteriota</taxon>
    </lineage>
</organism>
<dbReference type="InterPro" id="IPR046341">
    <property type="entry name" value="SET_dom_sf"/>
</dbReference>
<dbReference type="PROSITE" id="PS50280">
    <property type="entry name" value="SET"/>
    <property type="match status" value="1"/>
</dbReference>
<dbReference type="PANTHER" id="PTHR46223:SF3">
    <property type="entry name" value="HISTONE-LYSINE N-METHYLTRANSFERASE SET-23"/>
    <property type="match status" value="1"/>
</dbReference>
<keyword evidence="6" id="KW-0479">Metal-binding</keyword>
<evidence type="ECO:0000256" key="3">
    <source>
        <dbReference type="ARBA" id="ARBA00022603"/>
    </source>
</evidence>
<gene>
    <name evidence="10" type="ORF">UV59_C0032G0004</name>
</gene>
<comment type="subcellular location">
    <subcellularLocation>
        <location evidence="1">Chromosome</location>
    </subcellularLocation>
</comment>
<evidence type="ECO:0000256" key="7">
    <source>
        <dbReference type="ARBA" id="ARBA00022833"/>
    </source>
</evidence>
<name>A0A0G1EL43_9BACT</name>
<comment type="caution">
    <text evidence="10">The sequence shown here is derived from an EMBL/GenBank/DDBJ whole genome shotgun (WGS) entry which is preliminary data.</text>
</comment>
<evidence type="ECO:0000313" key="11">
    <source>
        <dbReference type="Proteomes" id="UP000034543"/>
    </source>
</evidence>
<keyword evidence="5" id="KW-0949">S-adenosyl-L-methionine</keyword>
<dbReference type="SUPFAM" id="SSF82199">
    <property type="entry name" value="SET domain"/>
    <property type="match status" value="1"/>
</dbReference>
<dbReference type="GO" id="GO:0032259">
    <property type="term" value="P:methylation"/>
    <property type="evidence" value="ECO:0007669"/>
    <property type="project" value="UniProtKB-KW"/>
</dbReference>
<evidence type="ECO:0000313" key="10">
    <source>
        <dbReference type="EMBL" id="KKS83756.1"/>
    </source>
</evidence>
<dbReference type="GO" id="GO:0008168">
    <property type="term" value="F:methyltransferase activity"/>
    <property type="evidence" value="ECO:0007669"/>
    <property type="project" value="UniProtKB-KW"/>
</dbReference>
<evidence type="ECO:0000259" key="8">
    <source>
        <dbReference type="PROSITE" id="PS50280"/>
    </source>
</evidence>
<dbReference type="STRING" id="1618436.UV59_C0032G0004"/>
<dbReference type="Pfam" id="PF00856">
    <property type="entry name" value="SET"/>
    <property type="match status" value="1"/>
</dbReference>
<proteinExistence type="predicted"/>
<reference evidence="10 11" key="1">
    <citation type="journal article" date="2015" name="Nature">
        <title>rRNA introns, odd ribosomes, and small enigmatic genomes across a large radiation of phyla.</title>
        <authorList>
            <person name="Brown C.T."/>
            <person name="Hug L.A."/>
            <person name="Thomas B.C."/>
            <person name="Sharon I."/>
            <person name="Castelle C.J."/>
            <person name="Singh A."/>
            <person name="Wilkins M.J."/>
            <person name="Williams K.H."/>
            <person name="Banfield J.F."/>
        </authorList>
    </citation>
    <scope>NUCLEOTIDE SEQUENCE [LARGE SCALE GENOMIC DNA]</scope>
</reference>
<dbReference type="InterPro" id="IPR001214">
    <property type="entry name" value="SET_dom"/>
</dbReference>
<accession>A0A0G1EL43</accession>
<dbReference type="GO" id="GO:0005694">
    <property type="term" value="C:chromosome"/>
    <property type="evidence" value="ECO:0007669"/>
    <property type="project" value="UniProtKB-SubCell"/>
</dbReference>
<evidence type="ECO:0000256" key="6">
    <source>
        <dbReference type="ARBA" id="ARBA00022723"/>
    </source>
</evidence>
<dbReference type="PROSITE" id="PS50868">
    <property type="entry name" value="POST_SET"/>
    <property type="match status" value="1"/>
</dbReference>
<keyword evidence="7" id="KW-0862">Zinc</keyword>
<dbReference type="SMART" id="SM00317">
    <property type="entry name" value="SET"/>
    <property type="match status" value="1"/>
</dbReference>
<feature type="domain" description="SET" evidence="8">
    <location>
        <begin position="7"/>
        <end position="112"/>
    </location>
</feature>